<protein>
    <submittedName>
        <fullName evidence="1">Uncharacterized protein</fullName>
    </submittedName>
</protein>
<dbReference type="AlphaFoldDB" id="A0A2N0S9N3"/>
<comment type="caution">
    <text evidence="1">The sequence shown here is derived from an EMBL/GenBank/DDBJ whole genome shotgun (WGS) entry which is preliminary data.</text>
</comment>
<dbReference type="VEuPathDB" id="FungiDB:RhiirA1_452549"/>
<sequence length="155" mass="17750">MSGHSDHSSSSDDAISENNEYDKKCRKLDYLIDSADDGSGGEVRRACQISAETPEFNLRYRTYSFIWMTDEGYSVMVYFKVEPFTGVTTDWNDMRSLYSIADIQSCIDKVRLVRFGEHLECGVGHLIGVEPITYGFEASWNLMKLEITDEHDKVY</sequence>
<reference evidence="1 2" key="1">
    <citation type="submission" date="2017-10" db="EMBL/GenBank/DDBJ databases">
        <title>Extensive intraspecific genome diversity in a model arbuscular mycorrhizal fungus.</title>
        <authorList>
            <person name="Chen E.C.H."/>
            <person name="Morin E."/>
            <person name="Baudet D."/>
            <person name="Noel J."/>
            <person name="Ndikumana S."/>
            <person name="Charron P."/>
            <person name="St-Onge C."/>
            <person name="Giorgi J."/>
            <person name="Grigoriev I.V."/>
            <person name="Roux C."/>
            <person name="Martin F.M."/>
            <person name="Corradi N."/>
        </authorList>
    </citation>
    <scope>NUCLEOTIDE SEQUENCE [LARGE SCALE GENOMIC DNA]</scope>
    <source>
        <strain evidence="1 2">A1</strain>
    </source>
</reference>
<evidence type="ECO:0000313" key="1">
    <source>
        <dbReference type="EMBL" id="PKC72264.1"/>
    </source>
</evidence>
<dbReference type="Proteomes" id="UP000232688">
    <property type="component" value="Unassembled WGS sequence"/>
</dbReference>
<gene>
    <name evidence="1" type="ORF">RhiirA1_452549</name>
</gene>
<dbReference type="VEuPathDB" id="FungiDB:RhiirFUN_012797"/>
<dbReference type="EMBL" id="LLXH01000132">
    <property type="protein sequence ID" value="PKC72264.1"/>
    <property type="molecule type" value="Genomic_DNA"/>
</dbReference>
<proteinExistence type="predicted"/>
<accession>A0A2N0S9N3</accession>
<organism evidence="1 2">
    <name type="scientific">Rhizophagus irregularis</name>
    <dbReference type="NCBI Taxonomy" id="588596"/>
    <lineage>
        <taxon>Eukaryota</taxon>
        <taxon>Fungi</taxon>
        <taxon>Fungi incertae sedis</taxon>
        <taxon>Mucoromycota</taxon>
        <taxon>Glomeromycotina</taxon>
        <taxon>Glomeromycetes</taxon>
        <taxon>Glomerales</taxon>
        <taxon>Glomeraceae</taxon>
        <taxon>Rhizophagus</taxon>
    </lineage>
</organism>
<dbReference type="VEuPathDB" id="FungiDB:FUN_011499"/>
<evidence type="ECO:0000313" key="2">
    <source>
        <dbReference type="Proteomes" id="UP000232688"/>
    </source>
</evidence>
<reference evidence="1 2" key="2">
    <citation type="submission" date="2017-10" db="EMBL/GenBank/DDBJ databases">
        <title>Genome analyses suggest a sexual origin of heterokaryosis in a supposedly ancient asexual fungus.</title>
        <authorList>
            <person name="Corradi N."/>
            <person name="Sedzielewska K."/>
            <person name="Noel J."/>
            <person name="Charron P."/>
            <person name="Farinelli L."/>
            <person name="Marton T."/>
            <person name="Kruger M."/>
            <person name="Pelin A."/>
            <person name="Brachmann A."/>
            <person name="Corradi N."/>
        </authorList>
    </citation>
    <scope>NUCLEOTIDE SEQUENCE [LARGE SCALE GENOMIC DNA]</scope>
    <source>
        <strain evidence="1 2">A1</strain>
    </source>
</reference>
<name>A0A2N0S9N3_9GLOM</name>